<evidence type="ECO:0000313" key="6">
    <source>
        <dbReference type="EMBL" id="CRK97567.1"/>
    </source>
</evidence>
<evidence type="ECO:0000256" key="2">
    <source>
        <dbReference type="ARBA" id="ARBA00010172"/>
    </source>
</evidence>
<evidence type="ECO:0000256" key="3">
    <source>
        <dbReference type="ARBA" id="ARBA00022525"/>
    </source>
</evidence>
<reference evidence="6 7" key="1">
    <citation type="submission" date="2015-04" db="EMBL/GenBank/DDBJ databases">
        <authorList>
            <person name="Syromyatnikov M.Y."/>
            <person name="Popov V.N."/>
        </authorList>
    </citation>
    <scope>NUCLEOTIDE SEQUENCE [LARGE SCALE GENOMIC DNA]</scope>
</reference>
<evidence type="ECO:0000313" key="7">
    <source>
        <dbReference type="Proteomes" id="UP000183832"/>
    </source>
</evidence>
<dbReference type="GO" id="GO:0005179">
    <property type="term" value="F:hormone activity"/>
    <property type="evidence" value="ECO:0007669"/>
    <property type="project" value="InterPro"/>
</dbReference>
<protein>
    <submittedName>
        <fullName evidence="6">CLUMA_CG010953, isoform A</fullName>
    </submittedName>
</protein>
<dbReference type="Proteomes" id="UP000183832">
    <property type="component" value="Unassembled WGS sequence"/>
</dbReference>
<dbReference type="InterPro" id="IPR009396">
    <property type="entry name" value="Pigment_DH"/>
</dbReference>
<organism evidence="6 7">
    <name type="scientific">Clunio marinus</name>
    <dbReference type="NCBI Taxonomy" id="568069"/>
    <lineage>
        <taxon>Eukaryota</taxon>
        <taxon>Metazoa</taxon>
        <taxon>Ecdysozoa</taxon>
        <taxon>Arthropoda</taxon>
        <taxon>Hexapoda</taxon>
        <taxon>Insecta</taxon>
        <taxon>Pterygota</taxon>
        <taxon>Neoptera</taxon>
        <taxon>Endopterygota</taxon>
        <taxon>Diptera</taxon>
        <taxon>Nematocera</taxon>
        <taxon>Chironomoidea</taxon>
        <taxon>Chironomidae</taxon>
        <taxon>Clunio</taxon>
    </lineage>
</organism>
<dbReference type="EMBL" id="CVRI01000047">
    <property type="protein sequence ID" value="CRK97567.1"/>
    <property type="molecule type" value="Genomic_DNA"/>
</dbReference>
<comment type="subcellular location">
    <subcellularLocation>
        <location evidence="1">Secreted</location>
    </subcellularLocation>
</comment>
<keyword evidence="5" id="KW-0732">Signal</keyword>
<evidence type="ECO:0000256" key="4">
    <source>
        <dbReference type="ARBA" id="ARBA00022815"/>
    </source>
</evidence>
<dbReference type="GO" id="GO:0009416">
    <property type="term" value="P:response to light stimulus"/>
    <property type="evidence" value="ECO:0007669"/>
    <property type="project" value="InterPro"/>
</dbReference>
<gene>
    <name evidence="6" type="ORF">CLUMA_CG010953</name>
</gene>
<accession>A0A1J1IB97</accession>
<proteinExistence type="inferred from homology"/>
<keyword evidence="3" id="KW-0964">Secreted</keyword>
<evidence type="ECO:0000256" key="5">
    <source>
        <dbReference type="SAM" id="SignalP"/>
    </source>
</evidence>
<comment type="similarity">
    <text evidence="2">Belongs to the arthropod PDH family.</text>
</comment>
<name>A0A1J1IB97_9DIPT</name>
<dbReference type="OrthoDB" id="8178425at2759"/>
<sequence>MSDLLKIFLMIQLFGFCFTMPVSEESYDSAYDQELAGWIPVINKAGITGYYPISASLVNRIHPSYNERIKTWQVVPSKRNSELINSLLGLPKNMDAAGK</sequence>
<dbReference type="Pfam" id="PF06324">
    <property type="entry name" value="Pigment_DH"/>
    <property type="match status" value="1"/>
</dbReference>
<feature type="signal peptide" evidence="5">
    <location>
        <begin position="1"/>
        <end position="19"/>
    </location>
</feature>
<dbReference type="AlphaFoldDB" id="A0A1J1IB97"/>
<dbReference type="GO" id="GO:0005576">
    <property type="term" value="C:extracellular region"/>
    <property type="evidence" value="ECO:0007669"/>
    <property type="project" value="UniProtKB-SubCell"/>
</dbReference>
<keyword evidence="7" id="KW-1185">Reference proteome</keyword>
<keyword evidence="4" id="KW-0027">Amidation</keyword>
<feature type="chain" id="PRO_5012995275" evidence="5">
    <location>
        <begin position="20"/>
        <end position="99"/>
    </location>
</feature>
<evidence type="ECO:0000256" key="1">
    <source>
        <dbReference type="ARBA" id="ARBA00004613"/>
    </source>
</evidence>